<gene>
    <name evidence="2" type="ORF">DFH07DRAFT_1038180</name>
</gene>
<dbReference type="AlphaFoldDB" id="A0AAD7N5H7"/>
<sequence>MSALFTPLKLGNVTISNRLGMSALTRNCSSNTVPNEIMKQYYEQHALGGAGLIVTEGTLITRQGTEWQDAPGIWNKEQIEGWKRITDSVHAAGSKIYSQLWHGRTQNFNQPKPVYGPSAIVARGGKFHFLDGTPGYVTAAINVKEARFDGVEHGDPQFMAPTPTLSTSSSTPHPTSAPMNGEEVWKIVHAFALDALKALIEVYGPDVALKLSPAGGYNDMGMSLQETIDTFGYLLHEVNKLRLSYIALVCYSAIDPEFEDEKPATPHDVVETYSQFLPNTHIFINEGVSPDEAEEIVSTGKAAGIFIGTNWIAHPDLGKCIQAGKEFNNIQDDTTFYVIAGSNPAIGYTDYKEAVY</sequence>
<dbReference type="PANTHER" id="PTHR22893">
    <property type="entry name" value="NADH OXIDOREDUCTASE-RELATED"/>
    <property type="match status" value="1"/>
</dbReference>
<protein>
    <recommendedName>
        <fullName evidence="1">NADH:flavin oxidoreductase/NADH oxidase N-terminal domain-containing protein</fullName>
    </recommendedName>
</protein>
<accession>A0AAD7N5H7</accession>
<dbReference type="GO" id="GO:0010181">
    <property type="term" value="F:FMN binding"/>
    <property type="evidence" value="ECO:0007669"/>
    <property type="project" value="InterPro"/>
</dbReference>
<dbReference type="EMBL" id="JARJLG010000097">
    <property type="protein sequence ID" value="KAJ7746807.1"/>
    <property type="molecule type" value="Genomic_DNA"/>
</dbReference>
<reference evidence="2" key="1">
    <citation type="submission" date="2023-03" db="EMBL/GenBank/DDBJ databases">
        <title>Massive genome expansion in bonnet fungi (Mycena s.s.) driven by repeated elements and novel gene families across ecological guilds.</title>
        <authorList>
            <consortium name="Lawrence Berkeley National Laboratory"/>
            <person name="Harder C.B."/>
            <person name="Miyauchi S."/>
            <person name="Viragh M."/>
            <person name="Kuo A."/>
            <person name="Thoen E."/>
            <person name="Andreopoulos B."/>
            <person name="Lu D."/>
            <person name="Skrede I."/>
            <person name="Drula E."/>
            <person name="Henrissat B."/>
            <person name="Morin E."/>
            <person name="Kohler A."/>
            <person name="Barry K."/>
            <person name="LaButti K."/>
            <person name="Morin E."/>
            <person name="Salamov A."/>
            <person name="Lipzen A."/>
            <person name="Mereny Z."/>
            <person name="Hegedus B."/>
            <person name="Baldrian P."/>
            <person name="Stursova M."/>
            <person name="Weitz H."/>
            <person name="Taylor A."/>
            <person name="Grigoriev I.V."/>
            <person name="Nagy L.G."/>
            <person name="Martin F."/>
            <person name="Kauserud H."/>
        </authorList>
    </citation>
    <scope>NUCLEOTIDE SEQUENCE</scope>
    <source>
        <strain evidence="2">CBHHK188m</strain>
    </source>
</reference>
<dbReference type="Proteomes" id="UP001215280">
    <property type="component" value="Unassembled WGS sequence"/>
</dbReference>
<dbReference type="Pfam" id="PF00724">
    <property type="entry name" value="Oxidored_FMN"/>
    <property type="match status" value="1"/>
</dbReference>
<dbReference type="InterPro" id="IPR013785">
    <property type="entry name" value="Aldolase_TIM"/>
</dbReference>
<dbReference type="SUPFAM" id="SSF51395">
    <property type="entry name" value="FMN-linked oxidoreductases"/>
    <property type="match status" value="1"/>
</dbReference>
<dbReference type="InterPro" id="IPR001155">
    <property type="entry name" value="OxRdtase_FMN_N"/>
</dbReference>
<evidence type="ECO:0000259" key="1">
    <source>
        <dbReference type="Pfam" id="PF00724"/>
    </source>
</evidence>
<dbReference type="Gene3D" id="3.20.20.70">
    <property type="entry name" value="Aldolase class I"/>
    <property type="match status" value="2"/>
</dbReference>
<organism evidence="2 3">
    <name type="scientific">Mycena maculata</name>
    <dbReference type="NCBI Taxonomy" id="230809"/>
    <lineage>
        <taxon>Eukaryota</taxon>
        <taxon>Fungi</taxon>
        <taxon>Dikarya</taxon>
        <taxon>Basidiomycota</taxon>
        <taxon>Agaricomycotina</taxon>
        <taxon>Agaricomycetes</taxon>
        <taxon>Agaricomycetidae</taxon>
        <taxon>Agaricales</taxon>
        <taxon>Marasmiineae</taxon>
        <taxon>Mycenaceae</taxon>
        <taxon>Mycena</taxon>
    </lineage>
</organism>
<comment type="caution">
    <text evidence="2">The sequence shown here is derived from an EMBL/GenBank/DDBJ whole genome shotgun (WGS) entry which is preliminary data.</text>
</comment>
<dbReference type="PANTHER" id="PTHR22893:SF91">
    <property type="entry name" value="NADPH DEHYDROGENASE 2-RELATED"/>
    <property type="match status" value="1"/>
</dbReference>
<keyword evidence="3" id="KW-1185">Reference proteome</keyword>
<dbReference type="InterPro" id="IPR045247">
    <property type="entry name" value="Oye-like"/>
</dbReference>
<name>A0AAD7N5H7_9AGAR</name>
<evidence type="ECO:0000313" key="3">
    <source>
        <dbReference type="Proteomes" id="UP001215280"/>
    </source>
</evidence>
<dbReference type="GO" id="GO:0016491">
    <property type="term" value="F:oxidoreductase activity"/>
    <property type="evidence" value="ECO:0007669"/>
    <property type="project" value="InterPro"/>
</dbReference>
<proteinExistence type="predicted"/>
<evidence type="ECO:0000313" key="2">
    <source>
        <dbReference type="EMBL" id="KAJ7746807.1"/>
    </source>
</evidence>
<feature type="domain" description="NADH:flavin oxidoreductase/NADH oxidase N-terminal" evidence="1">
    <location>
        <begin position="4"/>
        <end position="126"/>
    </location>
</feature>